<keyword evidence="1" id="KW-1133">Transmembrane helix</keyword>
<evidence type="ECO:0000256" key="1">
    <source>
        <dbReference type="SAM" id="Phobius"/>
    </source>
</evidence>
<keyword evidence="1" id="KW-0812">Transmembrane</keyword>
<feature type="transmembrane region" description="Helical" evidence="1">
    <location>
        <begin position="423"/>
        <end position="446"/>
    </location>
</feature>
<keyword evidence="1" id="KW-0472">Membrane</keyword>
<feature type="transmembrane region" description="Helical" evidence="1">
    <location>
        <begin position="453"/>
        <end position="475"/>
    </location>
</feature>
<dbReference type="KEGG" id="dbc:MFMK1_003199"/>
<evidence type="ECO:0000313" key="4">
    <source>
        <dbReference type="Proteomes" id="UP001329915"/>
    </source>
</evidence>
<feature type="transmembrane region" description="Helical" evidence="1">
    <location>
        <begin position="504"/>
        <end position="527"/>
    </location>
</feature>
<proteinExistence type="predicted"/>
<feature type="transmembrane region" description="Helical" evidence="1">
    <location>
        <begin position="81"/>
        <end position="97"/>
    </location>
</feature>
<dbReference type="Pfam" id="PF06808">
    <property type="entry name" value="DctM"/>
    <property type="match status" value="1"/>
</dbReference>
<gene>
    <name evidence="3" type="ORF">MFMK1_003199</name>
</gene>
<feature type="transmembrane region" description="Helical" evidence="1">
    <location>
        <begin position="162"/>
        <end position="182"/>
    </location>
</feature>
<organism evidence="3 4">
    <name type="scientific">Metallumcola ferriviriculae</name>
    <dbReference type="NCBI Taxonomy" id="3039180"/>
    <lineage>
        <taxon>Bacteria</taxon>
        <taxon>Bacillati</taxon>
        <taxon>Bacillota</taxon>
        <taxon>Clostridia</taxon>
        <taxon>Neomoorellales</taxon>
        <taxon>Desulfitibacteraceae</taxon>
        <taxon>Metallumcola</taxon>
    </lineage>
</organism>
<dbReference type="Proteomes" id="UP001329915">
    <property type="component" value="Chromosome"/>
</dbReference>
<feature type="transmembrane region" description="Helical" evidence="1">
    <location>
        <begin position="696"/>
        <end position="716"/>
    </location>
</feature>
<accession>A0AAU0USR8</accession>
<feature type="transmembrane region" description="Helical" evidence="1">
    <location>
        <begin position="248"/>
        <end position="281"/>
    </location>
</feature>
<feature type="transmembrane region" description="Helical" evidence="1">
    <location>
        <begin position="194"/>
        <end position="227"/>
    </location>
</feature>
<evidence type="ECO:0000259" key="2">
    <source>
        <dbReference type="Pfam" id="PF06808"/>
    </source>
</evidence>
<feature type="transmembrane region" description="Helical" evidence="1">
    <location>
        <begin position="621"/>
        <end position="639"/>
    </location>
</feature>
<feature type="transmembrane region" description="Helical" evidence="1">
    <location>
        <begin position="52"/>
        <end position="75"/>
    </location>
</feature>
<keyword evidence="4" id="KW-1185">Reference proteome</keyword>
<evidence type="ECO:0000313" key="3">
    <source>
        <dbReference type="EMBL" id="WRO23341.1"/>
    </source>
</evidence>
<feature type="transmembrane region" description="Helical" evidence="1">
    <location>
        <begin position="293"/>
        <end position="315"/>
    </location>
</feature>
<feature type="transmembrane region" description="Helical" evidence="1">
    <location>
        <begin position="384"/>
        <end position="403"/>
    </location>
</feature>
<dbReference type="PANTHER" id="PTHR43849:SF2">
    <property type="entry name" value="BLL3936 PROTEIN"/>
    <property type="match status" value="1"/>
</dbReference>
<dbReference type="RefSeq" id="WP_366922725.1">
    <property type="nucleotide sequence ID" value="NZ_CP121694.1"/>
</dbReference>
<feature type="transmembrane region" description="Helical" evidence="1">
    <location>
        <begin position="539"/>
        <end position="557"/>
    </location>
</feature>
<dbReference type="EMBL" id="CP121694">
    <property type="protein sequence ID" value="WRO23341.1"/>
    <property type="molecule type" value="Genomic_DNA"/>
</dbReference>
<dbReference type="InterPro" id="IPR011853">
    <property type="entry name" value="TRAP_DctM-Dct_fused"/>
</dbReference>
<dbReference type="PANTHER" id="PTHR43849">
    <property type="entry name" value="BLL3936 PROTEIN"/>
    <property type="match status" value="1"/>
</dbReference>
<feature type="transmembrane region" description="Helical" evidence="1">
    <location>
        <begin position="109"/>
        <end position="125"/>
    </location>
</feature>
<name>A0AAU0USR8_9FIRM</name>
<dbReference type="AlphaFoldDB" id="A0AAU0USR8"/>
<feature type="transmembrane region" description="Helical" evidence="1">
    <location>
        <begin position="131"/>
        <end position="150"/>
    </location>
</feature>
<feature type="transmembrane region" description="Helical" evidence="1">
    <location>
        <begin position="651"/>
        <end position="676"/>
    </location>
</feature>
<dbReference type="NCBIfam" id="TIGR02123">
    <property type="entry name" value="TRAP_fused"/>
    <property type="match status" value="1"/>
</dbReference>
<protein>
    <submittedName>
        <fullName evidence="3">TRAP transporter permease</fullName>
    </submittedName>
</protein>
<dbReference type="InterPro" id="IPR010656">
    <property type="entry name" value="DctM"/>
</dbReference>
<reference evidence="3 4" key="1">
    <citation type="submission" date="2023-04" db="EMBL/GenBank/DDBJ databases">
        <authorList>
            <person name="Hsu D."/>
        </authorList>
    </citation>
    <scope>NUCLEOTIDE SEQUENCE [LARGE SCALE GENOMIC DNA]</scope>
    <source>
        <strain evidence="3 4">MK1</strain>
    </source>
</reference>
<sequence>MTSKDNETNVEQPINQISPNNIEEEVPDVQAILEKVDTASQFRKELPTIARWLVFVLGVTLSLFQLYTAYFGTLITNQQRGFHVAFALALVFLLYPGNKKIGAKVTWSSWAYTLVFVAISIYLYLAEEMTLLITGSVIIVLLLVQFSKYFDRKYRGIPLPDLILAALGMAVGMYQFFFYESIIDRVGIYNNTDYLFSILGVLLVMIAAERVIGAPISVLAAAMLAYAYLGNHMPQGFLSHRGFGIERIFTHSFLSMEGIFGIPIAISAQFIYLYLMLGVILSKTGLEEYFTDLAMSMTGWMVGGTAKVGILTSVFSGMITGSSVANTVGNGAFTIPMMKRSGYRPAFAAAVEAASSTGGQITPPIMGAAAFLMIEFTGLSYYEIIKAATIPAMLFFIAQFIVIHYESKRLNILGVDRGDLPSVVSLILTRGYLLLPIIVIFVILGIGQSAMRAALMGIFAALAMNIITMIVAYFLSRYGQLKYKVTIPIFFEIMEESARTALPVIAACAAAGIIAGVVTLTGLGLNVTGAILDLARNNLLLTMFFAMIASIVLGMGLPTTATYVITATMTAPALLAFDSVPLIAAHMFVFYFGIMADITPPIALASYAGAGLANANPFDTGIQSVRIAIGGFLVPYMFVLSPELVMEHASIGALVLSLATAILGMYCIGIASIGYIEKRVNVPVRILLGAAGLSLLYSGWFTDSFGLIVLASVFIHQKVSTREVRRQKKLQKQEKQIPGL</sequence>
<feature type="domain" description="TRAP C4-dicarboxylate transport system permease DctM subunit" evidence="2">
    <location>
        <begin position="199"/>
        <end position="646"/>
    </location>
</feature>